<dbReference type="Proteomes" id="UP000322783">
    <property type="component" value="Unassembled WGS sequence"/>
</dbReference>
<evidence type="ECO:0000313" key="2">
    <source>
        <dbReference type="Proteomes" id="UP000322783"/>
    </source>
</evidence>
<accession>A0A5D6WQ56</accession>
<comment type="caution">
    <text evidence="1">The sequence shown here is derived from an EMBL/GenBank/DDBJ whole genome shotgun (WGS) entry which is preliminary data.</text>
</comment>
<keyword evidence="2" id="KW-1185">Reference proteome</keyword>
<gene>
    <name evidence="1" type="ORF">FZ041_05440</name>
</gene>
<organism evidence="1 2">
    <name type="scientific">Selenomonas caprae</name>
    <dbReference type="NCBI Taxonomy" id="2606905"/>
    <lineage>
        <taxon>Bacteria</taxon>
        <taxon>Bacillati</taxon>
        <taxon>Bacillota</taxon>
        <taxon>Negativicutes</taxon>
        <taxon>Selenomonadales</taxon>
        <taxon>Selenomonadaceae</taxon>
        <taxon>Selenomonas</taxon>
    </lineage>
</organism>
<sequence>MSDIDHVFDLVPEAAKFFFELAAEHPKEALALGGTIIATTYAYGHKLGKAEGIAEVYQKEATKQT</sequence>
<dbReference type="AlphaFoldDB" id="A0A5D6WQ56"/>
<name>A0A5D6WQ56_9FIRM</name>
<evidence type="ECO:0000313" key="1">
    <source>
        <dbReference type="EMBL" id="TYZ29452.1"/>
    </source>
</evidence>
<proteinExistence type="predicted"/>
<protein>
    <submittedName>
        <fullName evidence="1">Uncharacterized protein</fullName>
    </submittedName>
</protein>
<reference evidence="1 2" key="1">
    <citation type="submission" date="2019-08" db="EMBL/GenBank/DDBJ databases">
        <title>Selenomonas sp. mPRGC5 and Selenomonas sp. mPRGC8 isolated from ruminal fluid of dairy goat (Capra hircus).</title>
        <authorList>
            <person name="Poothong S."/>
            <person name="Nuengjamnong C."/>
            <person name="Tanasupawat S."/>
        </authorList>
    </citation>
    <scope>NUCLEOTIDE SEQUENCE [LARGE SCALE GENOMIC DNA]</scope>
    <source>
        <strain evidence="2">mPRGC8</strain>
    </source>
</reference>
<dbReference type="EMBL" id="VTOZ01000008">
    <property type="protein sequence ID" value="TYZ29452.1"/>
    <property type="molecule type" value="Genomic_DNA"/>
</dbReference>
<dbReference type="RefSeq" id="WP_149188828.1">
    <property type="nucleotide sequence ID" value="NZ_VTOZ01000008.1"/>
</dbReference>